<dbReference type="AlphaFoldDB" id="A0A1G2EMG9"/>
<evidence type="ECO:0000313" key="6">
    <source>
        <dbReference type="Proteomes" id="UP000176326"/>
    </source>
</evidence>
<reference evidence="5 6" key="1">
    <citation type="journal article" date="2016" name="Nat. Commun.">
        <title>Thousands of microbial genomes shed light on interconnected biogeochemical processes in an aquifer system.</title>
        <authorList>
            <person name="Anantharaman K."/>
            <person name="Brown C.T."/>
            <person name="Hug L.A."/>
            <person name="Sharon I."/>
            <person name="Castelle C.J."/>
            <person name="Probst A.J."/>
            <person name="Thomas B.C."/>
            <person name="Singh A."/>
            <person name="Wilkins M.J."/>
            <person name="Karaoz U."/>
            <person name="Brodie E.L."/>
            <person name="Williams K.H."/>
            <person name="Hubbard S.S."/>
            <person name="Banfield J.F."/>
        </authorList>
    </citation>
    <scope>NUCLEOTIDE SEQUENCE [LARGE SCALE GENOMIC DNA]</scope>
</reference>
<comment type="caution">
    <text evidence="5">The sequence shown here is derived from an EMBL/GenBank/DDBJ whole genome shotgun (WGS) entry which is preliminary data.</text>
</comment>
<dbReference type="Pfam" id="PF01553">
    <property type="entry name" value="Acyltransferase"/>
    <property type="match status" value="1"/>
</dbReference>
<evidence type="ECO:0000256" key="3">
    <source>
        <dbReference type="SAM" id="Phobius"/>
    </source>
</evidence>
<keyword evidence="3" id="KW-1133">Transmembrane helix</keyword>
<dbReference type="InterPro" id="IPR002123">
    <property type="entry name" value="Plipid/glycerol_acylTrfase"/>
</dbReference>
<evidence type="ECO:0000259" key="4">
    <source>
        <dbReference type="SMART" id="SM00563"/>
    </source>
</evidence>
<proteinExistence type="predicted"/>
<dbReference type="SUPFAM" id="SSF69593">
    <property type="entry name" value="Glycerol-3-phosphate (1)-acyltransferase"/>
    <property type="match status" value="1"/>
</dbReference>
<dbReference type="PANTHER" id="PTHR10434:SF11">
    <property type="entry name" value="1-ACYL-SN-GLYCEROL-3-PHOSPHATE ACYLTRANSFERASE"/>
    <property type="match status" value="1"/>
</dbReference>
<dbReference type="Proteomes" id="UP000176326">
    <property type="component" value="Unassembled WGS sequence"/>
</dbReference>
<sequence length="239" mass="27614">MAIHRYYQLDHSLSIQEFWGKLLVREHRLGTLVSKFFYNLLWIPLKAILSFFFRIEVESQENLSEIEGPVIIASNHASWTDSFIIGVCFPFNAKVFPIRYAVWWKYYYFVPFTFLLWLLGNFPVRKGVGLERALAVGLEKLKQGEAIGIFPTGKRERTFFKEPAKPKRGVAYLSAKTKTSVIPVKIEGNLGMKFTGFLLRKYRIKVKIGKRFNVPSKNPDDQEQLVKSSNLVMNKIAAL</sequence>
<dbReference type="SMART" id="SM00563">
    <property type="entry name" value="PlsC"/>
    <property type="match status" value="1"/>
</dbReference>
<gene>
    <name evidence="5" type="ORF">A2427_00075</name>
</gene>
<keyword evidence="3" id="KW-0472">Membrane</keyword>
<evidence type="ECO:0000256" key="1">
    <source>
        <dbReference type="ARBA" id="ARBA00022679"/>
    </source>
</evidence>
<name>A0A1G2EMG9_9BACT</name>
<keyword evidence="3" id="KW-0812">Transmembrane</keyword>
<accession>A0A1G2EMG9</accession>
<organism evidence="5 6">
    <name type="scientific">Candidatus Nealsonbacteria bacterium RIFOXYC1_FULL_40_7</name>
    <dbReference type="NCBI Taxonomy" id="1801678"/>
    <lineage>
        <taxon>Bacteria</taxon>
        <taxon>Candidatus Nealsoniibacteriota</taxon>
    </lineage>
</organism>
<protein>
    <recommendedName>
        <fullName evidence="4">Phospholipid/glycerol acyltransferase domain-containing protein</fullName>
    </recommendedName>
</protein>
<feature type="domain" description="Phospholipid/glycerol acyltransferase" evidence="4">
    <location>
        <begin position="70"/>
        <end position="189"/>
    </location>
</feature>
<dbReference type="CDD" id="cd07989">
    <property type="entry name" value="LPLAT_AGPAT-like"/>
    <property type="match status" value="1"/>
</dbReference>
<keyword evidence="1" id="KW-0808">Transferase</keyword>
<dbReference type="GO" id="GO:0006654">
    <property type="term" value="P:phosphatidic acid biosynthetic process"/>
    <property type="evidence" value="ECO:0007669"/>
    <property type="project" value="TreeGrafter"/>
</dbReference>
<evidence type="ECO:0000256" key="2">
    <source>
        <dbReference type="ARBA" id="ARBA00023315"/>
    </source>
</evidence>
<keyword evidence="2" id="KW-0012">Acyltransferase</keyword>
<feature type="transmembrane region" description="Helical" evidence="3">
    <location>
        <begin position="106"/>
        <end position="124"/>
    </location>
</feature>
<dbReference type="GO" id="GO:0003841">
    <property type="term" value="F:1-acylglycerol-3-phosphate O-acyltransferase activity"/>
    <property type="evidence" value="ECO:0007669"/>
    <property type="project" value="TreeGrafter"/>
</dbReference>
<evidence type="ECO:0000313" key="5">
    <source>
        <dbReference type="EMBL" id="OGZ26959.1"/>
    </source>
</evidence>
<dbReference type="PANTHER" id="PTHR10434">
    <property type="entry name" value="1-ACYL-SN-GLYCEROL-3-PHOSPHATE ACYLTRANSFERASE"/>
    <property type="match status" value="1"/>
</dbReference>
<dbReference type="EMBL" id="MHMN01000052">
    <property type="protein sequence ID" value="OGZ26959.1"/>
    <property type="molecule type" value="Genomic_DNA"/>
</dbReference>